<evidence type="ECO:0000259" key="7">
    <source>
        <dbReference type="SMART" id="SM00900"/>
    </source>
</evidence>
<dbReference type="SMART" id="SM00900">
    <property type="entry name" value="FMN_bind"/>
    <property type="match status" value="1"/>
</dbReference>
<organism evidence="8 9">
    <name type="scientific">Abyssibacter profundi</name>
    <dbReference type="NCBI Taxonomy" id="2182787"/>
    <lineage>
        <taxon>Bacteria</taxon>
        <taxon>Pseudomonadati</taxon>
        <taxon>Pseudomonadota</taxon>
        <taxon>Gammaproteobacteria</taxon>
        <taxon>Chromatiales</taxon>
        <taxon>Oceanococcaceae</taxon>
        <taxon>Abyssibacter</taxon>
    </lineage>
</organism>
<dbReference type="OrthoDB" id="9784165at2"/>
<evidence type="ECO:0000256" key="1">
    <source>
        <dbReference type="ARBA" id="ARBA00022448"/>
    </source>
</evidence>
<dbReference type="NCBIfam" id="NF002519">
    <property type="entry name" value="PRK01908.1"/>
    <property type="match status" value="1"/>
</dbReference>
<protein>
    <recommendedName>
        <fullName evidence="6">Ion-translocating oxidoreductase complex subunit G</fullName>
        <ecNumber evidence="6">7.-.-.-</ecNumber>
    </recommendedName>
    <alternativeName>
        <fullName evidence="6">Rnf electron transport complex subunit G</fullName>
    </alternativeName>
</protein>
<dbReference type="NCBIfam" id="TIGR01947">
    <property type="entry name" value="rnfG"/>
    <property type="match status" value="1"/>
</dbReference>
<keyword evidence="6" id="KW-0812">Transmembrane</keyword>
<dbReference type="GO" id="GO:0022900">
    <property type="term" value="P:electron transport chain"/>
    <property type="evidence" value="ECO:0007669"/>
    <property type="project" value="UniProtKB-UniRule"/>
</dbReference>
<dbReference type="GO" id="GO:0009055">
    <property type="term" value="F:electron transfer activity"/>
    <property type="evidence" value="ECO:0007669"/>
    <property type="project" value="InterPro"/>
</dbReference>
<comment type="cofactor">
    <cofactor evidence="6">
        <name>FMN</name>
        <dbReference type="ChEBI" id="CHEBI:58210"/>
    </cofactor>
</comment>
<comment type="subcellular location">
    <subcellularLocation>
        <location evidence="6">Cell inner membrane</location>
        <topology evidence="6">Single-pass membrane protein</topology>
    </subcellularLocation>
</comment>
<comment type="similarity">
    <text evidence="6">Belongs to the RnfG family.</text>
</comment>
<keyword evidence="5 6" id="KW-0249">Electron transport</keyword>
<evidence type="ECO:0000256" key="2">
    <source>
        <dbReference type="ARBA" id="ARBA00022553"/>
    </source>
</evidence>
<comment type="caution">
    <text evidence="8">The sequence shown here is derived from an EMBL/GenBank/DDBJ whole genome shotgun (WGS) entry which is preliminary data.</text>
</comment>
<keyword evidence="4 6" id="KW-0288">FMN</keyword>
<name>A0A363UQU7_9GAMM</name>
<dbReference type="EC" id="7.-.-.-" evidence="6"/>
<keyword evidence="1 6" id="KW-0813">Transport</keyword>
<evidence type="ECO:0000313" key="8">
    <source>
        <dbReference type="EMBL" id="PWN57887.1"/>
    </source>
</evidence>
<keyword evidence="3 6" id="KW-0285">Flavoprotein</keyword>
<keyword evidence="6" id="KW-1278">Translocase</keyword>
<keyword evidence="2 6" id="KW-0597">Phosphoprotein</keyword>
<dbReference type="PANTHER" id="PTHR36118">
    <property type="entry name" value="ION-TRANSLOCATING OXIDOREDUCTASE COMPLEX SUBUNIT G"/>
    <property type="match status" value="1"/>
</dbReference>
<sequence>MLGSAGLLALFAVIGGVLVAGTEALTRERIVEQQRASLRSTLNEVVPADRYTNALLDDVMTIHDPELLGTDEVLTAYRARRGLEPVAVLFPVVAPDGYSGDIRLLVGISAEGTLTGVRVLNHRETPGLGDAIETRRSDWILQFGGLSLENPAPSRWAVRKDGGQFDQFAGATITPRAVVKAVRRALVFFDTHRETLLAPPAETP</sequence>
<evidence type="ECO:0000256" key="6">
    <source>
        <dbReference type="HAMAP-Rule" id="MF_00479"/>
    </source>
</evidence>
<dbReference type="GO" id="GO:0010181">
    <property type="term" value="F:FMN binding"/>
    <property type="evidence" value="ECO:0007669"/>
    <property type="project" value="InterPro"/>
</dbReference>
<feature type="domain" description="FMN-binding" evidence="7">
    <location>
        <begin position="97"/>
        <end position="189"/>
    </location>
</feature>
<dbReference type="PANTHER" id="PTHR36118:SF1">
    <property type="entry name" value="ION-TRANSLOCATING OXIDOREDUCTASE COMPLEX SUBUNIT G"/>
    <property type="match status" value="1"/>
</dbReference>
<dbReference type="Proteomes" id="UP000251800">
    <property type="component" value="Unassembled WGS sequence"/>
</dbReference>
<dbReference type="HAMAP" id="MF_00479">
    <property type="entry name" value="RsxG_RnfG"/>
    <property type="match status" value="1"/>
</dbReference>
<evidence type="ECO:0000256" key="3">
    <source>
        <dbReference type="ARBA" id="ARBA00022630"/>
    </source>
</evidence>
<dbReference type="AlphaFoldDB" id="A0A363UQU7"/>
<keyword evidence="6" id="KW-1003">Cell membrane</keyword>
<keyword evidence="9" id="KW-1185">Reference proteome</keyword>
<dbReference type="InterPro" id="IPR007329">
    <property type="entry name" value="FMN-bd"/>
</dbReference>
<keyword evidence="6" id="KW-0472">Membrane</keyword>
<dbReference type="Pfam" id="PF04205">
    <property type="entry name" value="FMN_bind"/>
    <property type="match status" value="1"/>
</dbReference>
<comment type="subunit">
    <text evidence="6">The complex is composed of six subunits: RnfA, RnfB, RnfC, RnfD, RnfE and RnfG.</text>
</comment>
<evidence type="ECO:0000256" key="4">
    <source>
        <dbReference type="ARBA" id="ARBA00022643"/>
    </source>
</evidence>
<keyword evidence="6" id="KW-0997">Cell inner membrane</keyword>
<dbReference type="InterPro" id="IPR010209">
    <property type="entry name" value="Ion_transpt_RnfG/RsxG"/>
</dbReference>
<dbReference type="EMBL" id="QEQK01000001">
    <property type="protein sequence ID" value="PWN57887.1"/>
    <property type="molecule type" value="Genomic_DNA"/>
</dbReference>
<keyword evidence="6" id="KW-1133">Transmembrane helix</keyword>
<accession>A0A363UQU7</accession>
<proteinExistence type="inferred from homology"/>
<evidence type="ECO:0000256" key="5">
    <source>
        <dbReference type="ARBA" id="ARBA00022982"/>
    </source>
</evidence>
<gene>
    <name evidence="6" type="primary">rnfG</name>
    <name evidence="8" type="ORF">DEH80_00240</name>
</gene>
<feature type="modified residue" description="FMN phosphoryl threonine" evidence="6">
    <location>
        <position position="172"/>
    </location>
</feature>
<evidence type="ECO:0000313" key="9">
    <source>
        <dbReference type="Proteomes" id="UP000251800"/>
    </source>
</evidence>
<reference evidence="8 9" key="1">
    <citation type="submission" date="2018-05" db="EMBL/GenBank/DDBJ databases">
        <title>Abyssibacter profundi OUC007T gen. nov., sp. nov, a marine bacterium isolated from seawater of the Mariana Trench.</title>
        <authorList>
            <person name="Zhou S."/>
        </authorList>
    </citation>
    <scope>NUCLEOTIDE SEQUENCE [LARGE SCALE GENOMIC DNA]</scope>
    <source>
        <strain evidence="8 9">OUC007</strain>
    </source>
</reference>
<comment type="function">
    <text evidence="6">Part of a membrane-bound complex that couples electron transfer with translocation of ions across the membrane.</text>
</comment>
<dbReference type="PIRSF" id="PIRSF006091">
    <property type="entry name" value="E_trnsport_RnfG"/>
    <property type="match status" value="1"/>
</dbReference>
<dbReference type="GO" id="GO:0005886">
    <property type="term" value="C:plasma membrane"/>
    <property type="evidence" value="ECO:0007669"/>
    <property type="project" value="UniProtKB-SubCell"/>
</dbReference>